<dbReference type="NCBIfam" id="TIGR02601">
    <property type="entry name" value="autotrns_rpt"/>
    <property type="match status" value="1"/>
</dbReference>
<evidence type="ECO:0000313" key="2">
    <source>
        <dbReference type="EMBL" id="SDB37405.1"/>
    </source>
</evidence>
<accession>A0A1G6CXK3</accession>
<proteinExistence type="predicted"/>
<dbReference type="Gene3D" id="2.150.10.10">
    <property type="entry name" value="Serralysin-like metalloprotease, C-terminal"/>
    <property type="match status" value="1"/>
</dbReference>
<reference evidence="2 3" key="1">
    <citation type="submission" date="2016-10" db="EMBL/GenBank/DDBJ databases">
        <authorList>
            <person name="de Groot N.N."/>
        </authorList>
    </citation>
    <scope>NUCLEOTIDE SEQUENCE [LARGE SCALE GENOMIC DNA]</scope>
    <source>
        <strain evidence="2 3">ATCC 35022</strain>
    </source>
</reference>
<keyword evidence="1" id="KW-0732">Signal</keyword>
<dbReference type="PRINTS" id="PR00313">
    <property type="entry name" value="CABNDNGRPT"/>
</dbReference>
<dbReference type="InterPro" id="IPR011049">
    <property type="entry name" value="Serralysin-like_metalloprot_C"/>
</dbReference>
<dbReference type="OrthoDB" id="7195851at2"/>
<sequence length="775" mass="76824">MAGETTGTWLTSPVDGDYNDGGNWDSPAVPDIAVFDVSSILDLFFSTDTTIAGWTFGTGANPFAFVNNGHALTFTGAIEVLGGSATLTNNATVSFELTSTVGDAAIVNNGAGALSFHDDSSAGSNTVTNNNQLTFNDRATAGTAEITNNATGMLTFSGTSTGGSAIIGTSGTVTFEADSTAGDADITNNGALRFTAASLGGTAHITVNDTASFEDDSSAADAEIVINETGTLTFLDEATAARAMLTVNGMVDFEDDSTAGNAEVIVNAGGTLTFGDNGSAGAADITNNDTVRFAGTSTAASATIVNNAGGALHFVDGSSAGAAAIANNETVSFAGNSTAGSATITTKPGGTLSFVANSTGGNAALIVETGGAVDFSASTGPAGNGRLSAGSLQGAGSFQLGANLLTVGGNNRSTTVEGVIAGSGGGLVKAGSGTLTLDGDNTYSGGTTVQAGTLRVDGSILGQTTVAGGRLGGNGETGAVTVKAGGTLAPGASAGILATGSVSMTTGAVYAVEIGGTAPGTHDQVAVSGSVKLGGATLSASLIYGFQPGTATATDFVIIANDSTDAVSGTFAGLSEGATVAIGSRLFSISYHGGDGNDVALTSAGYRILGTSGADKVNGSKAPAGQHVATQLGDVIAGYGGKDKLFGLGGDDILSGGLRDDKLKGGDGRDTFVFDAKLSSKKNVDSVKDFKVNVDLIGLDSDIFKTVGDTLTRKAFHVGAKATDKENRIVYDKKTGDLFYDKNGSKKGGAVLFAELDKHLKLDHKDFVVDADFMI</sequence>
<dbReference type="Pfam" id="PF12951">
    <property type="entry name" value="PATR"/>
    <property type="match status" value="1"/>
</dbReference>
<protein>
    <submittedName>
        <fullName evidence="2">Autotransporter-associated beta strand repeat-containing protein</fullName>
    </submittedName>
</protein>
<dbReference type="Gene3D" id="2.160.20.20">
    <property type="match status" value="1"/>
</dbReference>
<dbReference type="InterPro" id="IPR011050">
    <property type="entry name" value="Pectin_lyase_fold/virulence"/>
</dbReference>
<dbReference type="InterPro" id="IPR012332">
    <property type="entry name" value="Autotransporter_pectin_lyase_C"/>
</dbReference>
<dbReference type="AlphaFoldDB" id="A0A1G6CXK3"/>
<keyword evidence="3" id="KW-1185">Reference proteome</keyword>
<dbReference type="PROSITE" id="PS00330">
    <property type="entry name" value="HEMOLYSIN_CALCIUM"/>
    <property type="match status" value="1"/>
</dbReference>
<dbReference type="SUPFAM" id="SSF51120">
    <property type="entry name" value="beta-Roll"/>
    <property type="match status" value="1"/>
</dbReference>
<dbReference type="SUPFAM" id="SSF51126">
    <property type="entry name" value="Pectin lyase-like"/>
    <property type="match status" value="2"/>
</dbReference>
<dbReference type="EMBL" id="FMXQ01000005">
    <property type="protein sequence ID" value="SDB37405.1"/>
    <property type="molecule type" value="Genomic_DNA"/>
</dbReference>
<evidence type="ECO:0000256" key="1">
    <source>
        <dbReference type="ARBA" id="ARBA00022729"/>
    </source>
</evidence>
<organism evidence="2 3">
    <name type="scientific">Bauldia litoralis</name>
    <dbReference type="NCBI Taxonomy" id="665467"/>
    <lineage>
        <taxon>Bacteria</taxon>
        <taxon>Pseudomonadati</taxon>
        <taxon>Pseudomonadota</taxon>
        <taxon>Alphaproteobacteria</taxon>
        <taxon>Hyphomicrobiales</taxon>
        <taxon>Kaistiaceae</taxon>
        <taxon>Bauldia</taxon>
    </lineage>
</organism>
<gene>
    <name evidence="2" type="ORF">SAMN02982931_02861</name>
</gene>
<dbReference type="InterPro" id="IPR018511">
    <property type="entry name" value="Hemolysin-typ_Ca-bd_CS"/>
</dbReference>
<dbReference type="Proteomes" id="UP000199071">
    <property type="component" value="Unassembled WGS sequence"/>
</dbReference>
<name>A0A1G6CXK3_9HYPH</name>
<dbReference type="InterPro" id="IPR013425">
    <property type="entry name" value="Autotrns_rpt"/>
</dbReference>
<dbReference type="RefSeq" id="WP_139167843.1">
    <property type="nucleotide sequence ID" value="NZ_FMXQ01000005.1"/>
</dbReference>
<evidence type="ECO:0000313" key="3">
    <source>
        <dbReference type="Proteomes" id="UP000199071"/>
    </source>
</evidence>
<dbReference type="STRING" id="665467.SAMN02982931_02861"/>